<feature type="domain" description="KANL3/Tex30 alpha/beta hydrolase-like" evidence="1">
    <location>
        <begin position="26"/>
        <end position="197"/>
    </location>
</feature>
<comment type="caution">
    <text evidence="2">The sequence shown here is derived from an EMBL/GenBank/DDBJ whole genome shotgun (WGS) entry which is preliminary data.</text>
</comment>
<gene>
    <name evidence="2" type="ORF">Sipo8835_19115</name>
</gene>
<dbReference type="Proteomes" id="UP000318720">
    <property type="component" value="Unassembled WGS sequence"/>
</dbReference>
<dbReference type="Gene3D" id="3.40.50.1820">
    <property type="entry name" value="alpha/beta hydrolase"/>
    <property type="match status" value="1"/>
</dbReference>
<dbReference type="GO" id="GO:0016787">
    <property type="term" value="F:hydrolase activity"/>
    <property type="evidence" value="ECO:0007669"/>
    <property type="project" value="UniProtKB-KW"/>
</dbReference>
<evidence type="ECO:0000259" key="1">
    <source>
        <dbReference type="Pfam" id="PF20408"/>
    </source>
</evidence>
<evidence type="ECO:0000313" key="2">
    <source>
        <dbReference type="EMBL" id="TQE32974.1"/>
    </source>
</evidence>
<dbReference type="EMBL" id="SPAZ01000160">
    <property type="protein sequence ID" value="TQE32974.1"/>
    <property type="molecule type" value="Genomic_DNA"/>
</dbReference>
<protein>
    <submittedName>
        <fullName evidence="2">Hydrolase</fullName>
    </submittedName>
</protein>
<dbReference type="InterPro" id="IPR046879">
    <property type="entry name" value="KANL3/Tex30_Abhydrolase"/>
</dbReference>
<sequence>MISQTVMVPVDGEALAGDVEVPGSARAVVLFAHGSGSSRHSPRNRMVAARLRAAGLGTVLMDLLTEREELDDEWTAEYRFDIPLLGSRLAVVIDWLEGQHDTKGLPVALFGASTGAAAALVAAAERPDRVLTVVSRGGRPDLAGDALDRVRAPVLLIVGGRDPEVLRLNQEAAGLLKVPHSLHVVPDATHLFEEPGALEKVADEARVWCEARLASLPGTDD</sequence>
<name>A0AAE8W1F7_9ACTN</name>
<dbReference type="RefSeq" id="WP_141582980.1">
    <property type="nucleotide sequence ID" value="NZ_SPAZ01000160.1"/>
</dbReference>
<proteinExistence type="predicted"/>
<dbReference type="SUPFAM" id="SSF53474">
    <property type="entry name" value="alpha/beta-Hydrolases"/>
    <property type="match status" value="1"/>
</dbReference>
<dbReference type="InterPro" id="IPR029058">
    <property type="entry name" value="AB_hydrolase_fold"/>
</dbReference>
<evidence type="ECO:0000313" key="3">
    <source>
        <dbReference type="Proteomes" id="UP000318720"/>
    </source>
</evidence>
<reference evidence="2 3" key="1">
    <citation type="submission" date="2019-03" db="EMBL/GenBank/DDBJ databases">
        <title>Comparative genomic analyses of the sweetpotato soil rot pathogen, Streptomyces ipomoeae.</title>
        <authorList>
            <person name="Ruschel Soares N."/>
            <person name="Badger J.H."/>
            <person name="Huguet-Tapia J.C."/>
            <person name="Clark C.A."/>
            <person name="Pettis G.S."/>
        </authorList>
    </citation>
    <scope>NUCLEOTIDE SEQUENCE [LARGE SCALE GENOMIC DNA]</scope>
    <source>
        <strain evidence="2 3">88-35</strain>
    </source>
</reference>
<organism evidence="2 3">
    <name type="scientific">Streptomyces ipomoeae</name>
    <dbReference type="NCBI Taxonomy" id="103232"/>
    <lineage>
        <taxon>Bacteria</taxon>
        <taxon>Bacillati</taxon>
        <taxon>Actinomycetota</taxon>
        <taxon>Actinomycetes</taxon>
        <taxon>Kitasatosporales</taxon>
        <taxon>Streptomycetaceae</taxon>
        <taxon>Streptomyces</taxon>
    </lineage>
</organism>
<keyword evidence="2" id="KW-0378">Hydrolase</keyword>
<dbReference type="AlphaFoldDB" id="A0AAE8W1F7"/>
<accession>A0AAE8W1F7</accession>
<dbReference type="Pfam" id="PF20408">
    <property type="entry name" value="Abhydrolase_11"/>
    <property type="match status" value="1"/>
</dbReference>